<dbReference type="SMART" id="SM00300">
    <property type="entry name" value="ChSh"/>
    <property type="match status" value="1"/>
</dbReference>
<dbReference type="GO" id="GO:0005634">
    <property type="term" value="C:nucleus"/>
    <property type="evidence" value="ECO:0007669"/>
    <property type="project" value="UniProtKB-SubCell"/>
</dbReference>
<dbReference type="OrthoDB" id="6421498at2759"/>
<keyword evidence="2" id="KW-0677">Repeat</keyword>
<feature type="domain" description="Chromo" evidence="5">
    <location>
        <begin position="126"/>
        <end position="184"/>
    </location>
</feature>
<dbReference type="InterPro" id="IPR016197">
    <property type="entry name" value="Chromo-like_dom_sf"/>
</dbReference>
<evidence type="ECO:0000256" key="3">
    <source>
        <dbReference type="ARBA" id="ARBA00023242"/>
    </source>
</evidence>
<dbReference type="PROSITE" id="PS50013">
    <property type="entry name" value="CHROMO_2"/>
    <property type="match status" value="1"/>
</dbReference>
<dbReference type="PANTHER" id="PTHR22812">
    <property type="entry name" value="CHROMOBOX PROTEIN"/>
    <property type="match status" value="1"/>
</dbReference>
<feature type="region of interest" description="Disordered" evidence="4">
    <location>
        <begin position="50"/>
        <end position="89"/>
    </location>
</feature>
<comment type="subcellular location">
    <subcellularLocation>
        <location evidence="1">Nucleus</location>
    </subcellularLocation>
</comment>
<evidence type="ECO:0000256" key="1">
    <source>
        <dbReference type="ARBA" id="ARBA00004123"/>
    </source>
</evidence>
<dbReference type="Pfam" id="PF01393">
    <property type="entry name" value="Chromo_shadow"/>
    <property type="match status" value="1"/>
</dbReference>
<dbReference type="Gene3D" id="2.40.50.40">
    <property type="match status" value="2"/>
</dbReference>
<gene>
    <name evidence="6" type="ORF">HPB48_018096</name>
</gene>
<accession>A0A9J6FTH1</accession>
<dbReference type="VEuPathDB" id="VectorBase:HLOH_043999"/>
<dbReference type="InterPro" id="IPR008251">
    <property type="entry name" value="Chromo_shadow_dom"/>
</dbReference>
<proteinExistence type="predicted"/>
<dbReference type="SMART" id="SM00298">
    <property type="entry name" value="CHROMO"/>
    <property type="match status" value="2"/>
</dbReference>
<evidence type="ECO:0000256" key="4">
    <source>
        <dbReference type="SAM" id="MobiDB-lite"/>
    </source>
</evidence>
<feature type="compositionally biased region" description="Acidic residues" evidence="4">
    <location>
        <begin position="63"/>
        <end position="89"/>
    </location>
</feature>
<dbReference type="Proteomes" id="UP000821853">
    <property type="component" value="Chromosome 2"/>
</dbReference>
<evidence type="ECO:0000313" key="6">
    <source>
        <dbReference type="EMBL" id="KAH9366075.1"/>
    </source>
</evidence>
<keyword evidence="7" id="KW-1185">Reference proteome</keyword>
<organism evidence="6 7">
    <name type="scientific">Haemaphysalis longicornis</name>
    <name type="common">Bush tick</name>
    <dbReference type="NCBI Taxonomy" id="44386"/>
    <lineage>
        <taxon>Eukaryota</taxon>
        <taxon>Metazoa</taxon>
        <taxon>Ecdysozoa</taxon>
        <taxon>Arthropoda</taxon>
        <taxon>Chelicerata</taxon>
        <taxon>Arachnida</taxon>
        <taxon>Acari</taxon>
        <taxon>Parasitiformes</taxon>
        <taxon>Ixodida</taxon>
        <taxon>Ixodoidea</taxon>
        <taxon>Ixodidae</taxon>
        <taxon>Haemaphysalinae</taxon>
        <taxon>Haemaphysalis</taxon>
    </lineage>
</organism>
<dbReference type="AlphaFoldDB" id="A0A9J6FTH1"/>
<dbReference type="SUPFAM" id="SSF54160">
    <property type="entry name" value="Chromo domain-like"/>
    <property type="match status" value="2"/>
</dbReference>
<name>A0A9J6FTH1_HAELO</name>
<reference evidence="6 7" key="1">
    <citation type="journal article" date="2020" name="Cell">
        <title>Large-Scale Comparative Analyses of Tick Genomes Elucidate Their Genetic Diversity and Vector Capacities.</title>
        <authorList>
            <consortium name="Tick Genome and Microbiome Consortium (TIGMIC)"/>
            <person name="Jia N."/>
            <person name="Wang J."/>
            <person name="Shi W."/>
            <person name="Du L."/>
            <person name="Sun Y."/>
            <person name="Zhan W."/>
            <person name="Jiang J.F."/>
            <person name="Wang Q."/>
            <person name="Zhang B."/>
            <person name="Ji P."/>
            <person name="Bell-Sakyi L."/>
            <person name="Cui X.M."/>
            <person name="Yuan T.T."/>
            <person name="Jiang B.G."/>
            <person name="Yang W.F."/>
            <person name="Lam T.T."/>
            <person name="Chang Q.C."/>
            <person name="Ding S.J."/>
            <person name="Wang X.J."/>
            <person name="Zhu J.G."/>
            <person name="Ruan X.D."/>
            <person name="Zhao L."/>
            <person name="Wei J.T."/>
            <person name="Ye R.Z."/>
            <person name="Que T.C."/>
            <person name="Du C.H."/>
            <person name="Zhou Y.H."/>
            <person name="Cheng J.X."/>
            <person name="Dai P.F."/>
            <person name="Guo W.B."/>
            <person name="Han X.H."/>
            <person name="Huang E.J."/>
            <person name="Li L.F."/>
            <person name="Wei W."/>
            <person name="Gao Y.C."/>
            <person name="Liu J.Z."/>
            <person name="Shao H.Z."/>
            <person name="Wang X."/>
            <person name="Wang C.C."/>
            <person name="Yang T.C."/>
            <person name="Huo Q.B."/>
            <person name="Li W."/>
            <person name="Chen H.Y."/>
            <person name="Chen S.E."/>
            <person name="Zhou L.G."/>
            <person name="Ni X.B."/>
            <person name="Tian J.H."/>
            <person name="Sheng Y."/>
            <person name="Liu T."/>
            <person name="Pan Y.S."/>
            <person name="Xia L.Y."/>
            <person name="Li J."/>
            <person name="Zhao F."/>
            <person name="Cao W.C."/>
        </authorList>
    </citation>
    <scope>NUCLEOTIDE SEQUENCE [LARGE SCALE GENOMIC DNA]</scope>
    <source>
        <strain evidence="6">HaeL-2018</strain>
    </source>
</reference>
<dbReference type="GO" id="GO:0005694">
    <property type="term" value="C:chromosome"/>
    <property type="evidence" value="ECO:0007669"/>
    <property type="project" value="UniProtKB-ARBA"/>
</dbReference>
<evidence type="ECO:0000313" key="7">
    <source>
        <dbReference type="Proteomes" id="UP000821853"/>
    </source>
</evidence>
<dbReference type="EMBL" id="JABSTR010000004">
    <property type="protein sequence ID" value="KAH9366075.1"/>
    <property type="molecule type" value="Genomic_DNA"/>
</dbReference>
<dbReference type="InterPro" id="IPR000953">
    <property type="entry name" value="Chromo/chromo_shadow_dom"/>
</dbReference>
<dbReference type="OMA" id="RWSECSW"/>
<sequence length="201" mass="23215">MSPLSVKEFSLPSFQKIILNRLFCGRWSECSWEPEENLDCPDVMKEFEQRMAEEEHGCPSDSDFTDDVTENSAEEEMADEDDDETEDYDLEYEEDECEVKEHEKKEGRHFLSSEAEPKVRGFARGLEPERIVGSTDESGELVFLVEWKGSKWADLVPAREANVKCPQVVIKYYEKHLVWMRASPPKKAVEEESDYADGDEA</sequence>
<dbReference type="InterPro" id="IPR051219">
    <property type="entry name" value="Heterochromatin_chromo-domain"/>
</dbReference>
<keyword evidence="3" id="KW-0539">Nucleus</keyword>
<dbReference type="FunFam" id="2.40.50.40:FF:000031">
    <property type="entry name" value="Heterochromatin protein 1"/>
    <property type="match status" value="1"/>
</dbReference>
<comment type="caution">
    <text evidence="6">The sequence shown here is derived from an EMBL/GenBank/DDBJ whole genome shotgun (WGS) entry which is preliminary data.</text>
</comment>
<evidence type="ECO:0000256" key="2">
    <source>
        <dbReference type="ARBA" id="ARBA00022737"/>
    </source>
</evidence>
<protein>
    <recommendedName>
        <fullName evidence="5">Chromo domain-containing protein</fullName>
    </recommendedName>
</protein>
<evidence type="ECO:0000259" key="5">
    <source>
        <dbReference type="PROSITE" id="PS50013"/>
    </source>
</evidence>